<feature type="region of interest" description="Disordered" evidence="4">
    <location>
        <begin position="660"/>
        <end position="680"/>
    </location>
</feature>
<dbReference type="AlphaFoldDB" id="A0A1S3C0Z2"/>
<keyword evidence="6" id="KW-1185">Reference proteome</keyword>
<evidence type="ECO:0000256" key="1">
    <source>
        <dbReference type="ARBA" id="ARBA00005234"/>
    </source>
</evidence>
<keyword evidence="2 7" id="KW-0645">Protease</keyword>
<evidence type="ECO:0000256" key="4">
    <source>
        <dbReference type="SAM" id="MobiDB-lite"/>
    </source>
</evidence>
<evidence type="ECO:0000313" key="7">
    <source>
        <dbReference type="RefSeq" id="XP_008455144.2"/>
    </source>
</evidence>
<evidence type="ECO:0000256" key="2">
    <source>
        <dbReference type="ARBA" id="ARBA00022670"/>
    </source>
</evidence>
<dbReference type="Pfam" id="PF25352">
    <property type="entry name" value="PH_ULP"/>
    <property type="match status" value="1"/>
</dbReference>
<dbReference type="GeneID" id="103495387"/>
<name>A0A1S3C0Z2_CUCME</name>
<gene>
    <name evidence="7" type="primary">LOC103495387</name>
</gene>
<dbReference type="InParanoid" id="A0A1S3C0Z2"/>
<reference evidence="7" key="2">
    <citation type="submission" date="2025-08" db="UniProtKB">
        <authorList>
            <consortium name="RefSeq"/>
        </authorList>
    </citation>
    <scope>IDENTIFICATION</scope>
    <source>
        <tissue evidence="7">Stem</tissue>
    </source>
</reference>
<dbReference type="eggNOG" id="KOG0779">
    <property type="taxonomic scope" value="Eukaryota"/>
</dbReference>
<accession>A0A1S3C0Z2</accession>
<proteinExistence type="inferred from homology"/>
<evidence type="ECO:0000256" key="3">
    <source>
        <dbReference type="ARBA" id="ARBA00022801"/>
    </source>
</evidence>
<feature type="compositionally biased region" description="Polar residues" evidence="4">
    <location>
        <begin position="1"/>
        <end position="13"/>
    </location>
</feature>
<sequence length="834" mass="94398">MTRTSSSKPFSSTRRNGRGRGEGGGKRFSVFDFSEEDVRVEKVSRSLLGKFSARRSSPVTKHQFLHCFGKGAKSVSRNLSDELIDIDAEVGKGANTDSFSEDISYELIHIDSEVSISTLNTSHQISPGPIDLNAEDTCADGSLEGGGSMKQEILETNDLLRSRSSTNEDDFTVIFPDFVIYEGNWCTTSKLIFSCSCIKFQGSALSGLQRTFDSEWAVSDIIGIESEWCSRVETAIVNLRLKGKHFTGAENSNDISGLFYVGIKVFMGIELLKFSVCDPLWSESEKAIRTLNVRYNDLWNADYDDNDKVKWEEIVSWRHSDVFFPKNCFSEFVDTFEEVIYPKGDPDAVTISKRDLELLKPGMFINDTIIDFYVKYLKNKFLSEKNDRFYFFNSFFFRKLADLDKDLSSACGGRDAFQRVHKWTKKVNLFQKDYLFIPVNYSLHWSLVVICHPGEVVNLKDKKHDNLSKVPCILHMDSIKGSHRGLKSLFQSYLCEEWKERYGDGDDDEDISAVFLTLPFIPLELPQQENSFDCGLFLLHYVELFLEGAPVNFSPLKILKLSNFLSQDWFHPAEASLKRAHILKLIYEIMVCNQAKELSGSVGKYPSSDANDSDNDLSKHVSGEADIFTMTHSDNFSSVGKEFGSVSKVSSVTNYQRIEGQESVMPPIEEDENGETADSPQCLDDRLQASAVFECSSAFSFGQQFTELEISWEGRYSQNVKEDMCRKPSPRPSLHELQTTLKLGQNSTPQATKNPNHPTEADNQLEILTSSSDELINCVVEDSEEEGNERNDRIEIEVSSSSRNNLFLSRQVVESTANFSDNNRQHEHNHITKK</sequence>
<comment type="similarity">
    <text evidence="1">Belongs to the peptidase C48 family.</text>
</comment>
<dbReference type="PROSITE" id="PS50600">
    <property type="entry name" value="ULP_PROTEASE"/>
    <property type="match status" value="1"/>
</dbReference>
<dbReference type="KEGG" id="cmo:103495387"/>
<reference evidence="6" key="1">
    <citation type="submission" date="2025-05" db="UniProtKB">
        <authorList>
            <consortium name="RefSeq"/>
        </authorList>
    </citation>
    <scope>NUCLEOTIDE SEQUENCE [LARGE SCALE GENOMIC DNA]</scope>
</reference>
<dbReference type="Proteomes" id="UP001652600">
    <property type="component" value="Chromosome 1"/>
</dbReference>
<feature type="region of interest" description="Disordered" evidence="4">
    <location>
        <begin position="1"/>
        <end position="26"/>
    </location>
</feature>
<evidence type="ECO:0000259" key="5">
    <source>
        <dbReference type="PROSITE" id="PS50600"/>
    </source>
</evidence>
<dbReference type="InterPro" id="IPR057375">
    <property type="entry name" value="ULP2A/B_PH"/>
</dbReference>
<dbReference type="Pfam" id="PF02902">
    <property type="entry name" value="Peptidase_C48"/>
    <property type="match status" value="1"/>
</dbReference>
<dbReference type="GO" id="GO:0008234">
    <property type="term" value="F:cysteine-type peptidase activity"/>
    <property type="evidence" value="ECO:0007669"/>
    <property type="project" value="UniProtKB-KW"/>
</dbReference>
<dbReference type="PANTHER" id="PTHR47764:SF2">
    <property type="entry name" value="UBIQUITIN-LIKE PROTEASE FAMILY PROFILE DOMAIN-CONTAINING PROTEIN"/>
    <property type="match status" value="1"/>
</dbReference>
<organism evidence="6 7">
    <name type="scientific">Cucumis melo</name>
    <name type="common">Muskmelon</name>
    <dbReference type="NCBI Taxonomy" id="3656"/>
    <lineage>
        <taxon>Eukaryota</taxon>
        <taxon>Viridiplantae</taxon>
        <taxon>Streptophyta</taxon>
        <taxon>Embryophyta</taxon>
        <taxon>Tracheophyta</taxon>
        <taxon>Spermatophyta</taxon>
        <taxon>Magnoliopsida</taxon>
        <taxon>eudicotyledons</taxon>
        <taxon>Gunneridae</taxon>
        <taxon>Pentapetalae</taxon>
        <taxon>rosids</taxon>
        <taxon>fabids</taxon>
        <taxon>Cucurbitales</taxon>
        <taxon>Cucurbitaceae</taxon>
        <taxon>Benincaseae</taxon>
        <taxon>Cucumis</taxon>
    </lineage>
</organism>
<dbReference type="InterPro" id="IPR038765">
    <property type="entry name" value="Papain-like_cys_pep_sf"/>
</dbReference>
<dbReference type="GO" id="GO:0006508">
    <property type="term" value="P:proteolysis"/>
    <property type="evidence" value="ECO:0007669"/>
    <property type="project" value="UniProtKB-KW"/>
</dbReference>
<dbReference type="RefSeq" id="XP_008455144.2">
    <property type="nucleotide sequence ID" value="XM_008456922.3"/>
</dbReference>
<dbReference type="PANTHER" id="PTHR47764">
    <property type="entry name" value="UBIQUITIN-LIKE-SPECIFIC PROTEASE 2B-RELATED"/>
    <property type="match status" value="1"/>
</dbReference>
<dbReference type="SUPFAM" id="SSF54001">
    <property type="entry name" value="Cysteine proteinases"/>
    <property type="match status" value="1"/>
</dbReference>
<dbReference type="Gramene" id="MELO3C018604.2.1">
    <property type="protein sequence ID" value="MELO3C018604.2.1"/>
    <property type="gene ID" value="MELO3C018604.2"/>
</dbReference>
<dbReference type="Gene3D" id="1.10.418.20">
    <property type="match status" value="1"/>
</dbReference>
<dbReference type="InterPro" id="IPR003653">
    <property type="entry name" value="Peptidase_C48_C"/>
</dbReference>
<keyword evidence="3" id="KW-0378">Hydrolase</keyword>
<dbReference type="Gene3D" id="3.30.310.130">
    <property type="entry name" value="Ubiquitin-related"/>
    <property type="match status" value="1"/>
</dbReference>
<feature type="domain" description="Ubiquitin-like protease family profile" evidence="5">
    <location>
        <begin position="349"/>
        <end position="545"/>
    </location>
</feature>
<evidence type="ECO:0000313" key="6">
    <source>
        <dbReference type="Proteomes" id="UP001652600"/>
    </source>
</evidence>
<protein>
    <submittedName>
        <fullName evidence="7">Probable ubiquitin-like-specific protease 2A isoform X1</fullName>
    </submittedName>
</protein>